<keyword evidence="3" id="KW-1185">Reference proteome</keyword>
<evidence type="ECO:0000313" key="2">
    <source>
        <dbReference type="EMBL" id="GAA5151391.1"/>
    </source>
</evidence>
<organism evidence="2 3">
    <name type="scientific">Pseudonocardia eucalypti</name>
    <dbReference type="NCBI Taxonomy" id="648755"/>
    <lineage>
        <taxon>Bacteria</taxon>
        <taxon>Bacillati</taxon>
        <taxon>Actinomycetota</taxon>
        <taxon>Actinomycetes</taxon>
        <taxon>Pseudonocardiales</taxon>
        <taxon>Pseudonocardiaceae</taxon>
        <taxon>Pseudonocardia</taxon>
    </lineage>
</organism>
<accession>A0ABP9PXB3</accession>
<reference evidence="3" key="1">
    <citation type="journal article" date="2019" name="Int. J. Syst. Evol. Microbiol.">
        <title>The Global Catalogue of Microorganisms (GCM) 10K type strain sequencing project: providing services to taxonomists for standard genome sequencing and annotation.</title>
        <authorList>
            <consortium name="The Broad Institute Genomics Platform"/>
            <consortium name="The Broad Institute Genome Sequencing Center for Infectious Disease"/>
            <person name="Wu L."/>
            <person name="Ma J."/>
        </authorList>
    </citation>
    <scope>NUCLEOTIDE SEQUENCE [LARGE SCALE GENOMIC DNA]</scope>
    <source>
        <strain evidence="3">JCM 18303</strain>
    </source>
</reference>
<dbReference type="Proteomes" id="UP001428817">
    <property type="component" value="Unassembled WGS sequence"/>
</dbReference>
<evidence type="ECO:0000313" key="3">
    <source>
        <dbReference type="Proteomes" id="UP001428817"/>
    </source>
</evidence>
<name>A0ABP9PXB3_9PSEU</name>
<dbReference type="EMBL" id="BAABJP010000007">
    <property type="protein sequence ID" value="GAA5151391.1"/>
    <property type="molecule type" value="Genomic_DNA"/>
</dbReference>
<evidence type="ECO:0000256" key="1">
    <source>
        <dbReference type="SAM" id="MobiDB-lite"/>
    </source>
</evidence>
<proteinExistence type="predicted"/>
<sequence>MGRGLVRPNDQFILTDITDPQNVSHDELTMENGTGKPRLRNATGRARPRQAARPRRPSRS</sequence>
<gene>
    <name evidence="2" type="ORF">GCM10023321_18360</name>
</gene>
<feature type="region of interest" description="Disordered" evidence="1">
    <location>
        <begin position="1"/>
        <end position="60"/>
    </location>
</feature>
<feature type="compositionally biased region" description="Basic residues" evidence="1">
    <location>
        <begin position="46"/>
        <end position="60"/>
    </location>
</feature>
<comment type="caution">
    <text evidence="2">The sequence shown here is derived from an EMBL/GenBank/DDBJ whole genome shotgun (WGS) entry which is preliminary data.</text>
</comment>
<protein>
    <submittedName>
        <fullName evidence="2">Uncharacterized protein</fullName>
    </submittedName>
</protein>